<dbReference type="OrthoDB" id="992956at2759"/>
<proteinExistence type="predicted"/>
<dbReference type="PANTHER" id="PTHR24209:SF31">
    <property type="entry name" value="PROTEIN DA1-LIKE ISOFORM X1"/>
    <property type="match status" value="1"/>
</dbReference>
<name>A0A1R3IJH9_9ROSI</name>
<keyword evidence="3" id="KW-1185">Reference proteome</keyword>
<organism evidence="2 3">
    <name type="scientific">Corchorus olitorius</name>
    <dbReference type="NCBI Taxonomy" id="93759"/>
    <lineage>
        <taxon>Eukaryota</taxon>
        <taxon>Viridiplantae</taxon>
        <taxon>Streptophyta</taxon>
        <taxon>Embryophyta</taxon>
        <taxon>Tracheophyta</taxon>
        <taxon>Spermatophyta</taxon>
        <taxon>Magnoliopsida</taxon>
        <taxon>eudicotyledons</taxon>
        <taxon>Gunneridae</taxon>
        <taxon>Pentapetalae</taxon>
        <taxon>rosids</taxon>
        <taxon>malvids</taxon>
        <taxon>Malvales</taxon>
        <taxon>Malvaceae</taxon>
        <taxon>Grewioideae</taxon>
        <taxon>Apeibeae</taxon>
        <taxon>Corchorus</taxon>
    </lineage>
</organism>
<dbReference type="STRING" id="93759.A0A1R3IJH9"/>
<dbReference type="PANTHER" id="PTHR24209">
    <property type="entry name" value="PROTEIN DA1-RELATED 2"/>
    <property type="match status" value="1"/>
</dbReference>
<evidence type="ECO:0000259" key="1">
    <source>
        <dbReference type="Pfam" id="PF12315"/>
    </source>
</evidence>
<dbReference type="Pfam" id="PF12315">
    <property type="entry name" value="DA1-like"/>
    <property type="match status" value="1"/>
</dbReference>
<gene>
    <name evidence="2" type="ORF">COLO4_22849</name>
</gene>
<dbReference type="InterPro" id="IPR045218">
    <property type="entry name" value="DA1-like"/>
</dbReference>
<comment type="caution">
    <text evidence="2">The sequence shown here is derived from an EMBL/GenBank/DDBJ whole genome shotgun (WGS) entry which is preliminary data.</text>
</comment>
<dbReference type="AlphaFoldDB" id="A0A1R3IJH9"/>
<evidence type="ECO:0000313" key="3">
    <source>
        <dbReference type="Proteomes" id="UP000187203"/>
    </source>
</evidence>
<accession>A0A1R3IJH9</accession>
<sequence>MPNLFTMDTWQQYHEADEYDEDQSGKGWDWSSQSHQISCDVCRKSITRLEQRRQERFWNQCFCVEHRSDGTPECFSCRRLEGANAAEFLKLDDNRKICQDCFEFRGRCPIFLVDSTEMSRLSSLLGHGDGHGDGYGPQAGLTMYYPKPKIYVENVKSLSRRGNKIEVKVERETYKLYPPFTAVFILFGLPRAMMGSILAHELTHAWFMQTGVRHMKTKTEEGICQVIAHEFLRWFEAPEWEASSSNGNFSREPNSLSSGSKQAFDNWGYQALDYAIEDGTLPQEPNPLLSGSNWAFDNWGYRALDYAMDNGTLPHEPNPISCVIS</sequence>
<feature type="domain" description="Protein DA1-like" evidence="1">
    <location>
        <begin position="108"/>
        <end position="262"/>
    </location>
</feature>
<reference evidence="3" key="1">
    <citation type="submission" date="2013-09" db="EMBL/GenBank/DDBJ databases">
        <title>Corchorus olitorius genome sequencing.</title>
        <authorList>
            <person name="Alam M."/>
            <person name="Haque M.S."/>
            <person name="Islam M.S."/>
            <person name="Emdad E.M."/>
            <person name="Islam M.M."/>
            <person name="Ahmed B."/>
            <person name="Halim A."/>
            <person name="Hossen Q.M.M."/>
            <person name="Hossain M.Z."/>
            <person name="Ahmed R."/>
            <person name="Khan M.M."/>
            <person name="Islam R."/>
            <person name="Rashid M.M."/>
            <person name="Khan S.A."/>
            <person name="Rahman M.S."/>
            <person name="Alam M."/>
            <person name="Yahiya A.S."/>
            <person name="Khan M.S."/>
            <person name="Azam M.S."/>
            <person name="Haque T."/>
            <person name="Lashkar M.Z.H."/>
            <person name="Akhand A.I."/>
            <person name="Morshed G."/>
            <person name="Roy S."/>
            <person name="Uddin K.S."/>
            <person name="Rabeya T."/>
            <person name="Hossain A.S."/>
            <person name="Chowdhury A."/>
            <person name="Snigdha A.R."/>
            <person name="Mortoza M.S."/>
            <person name="Matin S.A."/>
            <person name="Hoque S.M.E."/>
            <person name="Islam M.K."/>
            <person name="Roy D.K."/>
            <person name="Haider R."/>
            <person name="Moosa M.M."/>
            <person name="Elias S.M."/>
            <person name="Hasan A.M."/>
            <person name="Jahan S."/>
            <person name="Shafiuddin M."/>
            <person name="Mahmood N."/>
            <person name="Shommy N.S."/>
        </authorList>
    </citation>
    <scope>NUCLEOTIDE SEQUENCE [LARGE SCALE GENOMIC DNA]</scope>
    <source>
        <strain evidence="3">cv. O-4</strain>
    </source>
</reference>
<dbReference type="GO" id="GO:0043130">
    <property type="term" value="F:ubiquitin binding"/>
    <property type="evidence" value="ECO:0007669"/>
    <property type="project" value="TreeGrafter"/>
</dbReference>
<dbReference type="EMBL" id="AWUE01018076">
    <property type="protein sequence ID" value="OMO82749.1"/>
    <property type="molecule type" value="Genomic_DNA"/>
</dbReference>
<dbReference type="Proteomes" id="UP000187203">
    <property type="component" value="Unassembled WGS sequence"/>
</dbReference>
<dbReference type="InterPro" id="IPR022087">
    <property type="entry name" value="DA1-like_dom"/>
</dbReference>
<protein>
    <recommendedName>
        <fullName evidence="1">Protein DA1-like domain-containing protein</fullName>
    </recommendedName>
</protein>
<evidence type="ECO:0000313" key="2">
    <source>
        <dbReference type="EMBL" id="OMO82749.1"/>
    </source>
</evidence>